<dbReference type="InterPro" id="IPR036390">
    <property type="entry name" value="WH_DNA-bd_sf"/>
</dbReference>
<name>A0A5C1NNP6_9GAMM</name>
<accession>A0A5C1NNP6</accession>
<proteinExistence type="inferred from homology"/>
<dbReference type="SUPFAM" id="SSF46785">
    <property type="entry name" value="Winged helix' DNA-binding domain"/>
    <property type="match status" value="1"/>
</dbReference>
<dbReference type="Gene3D" id="1.10.10.10">
    <property type="entry name" value="Winged helix-like DNA-binding domain superfamily/Winged helix DNA-binding domain"/>
    <property type="match status" value="1"/>
</dbReference>
<dbReference type="PRINTS" id="PR00039">
    <property type="entry name" value="HTHLYSR"/>
</dbReference>
<dbReference type="GO" id="GO:0043565">
    <property type="term" value="F:sequence-specific DNA binding"/>
    <property type="evidence" value="ECO:0007669"/>
    <property type="project" value="TreeGrafter"/>
</dbReference>
<dbReference type="InterPro" id="IPR000847">
    <property type="entry name" value="LysR_HTH_N"/>
</dbReference>
<gene>
    <name evidence="7" type="ORF">E4T21_13910</name>
</gene>
<evidence type="ECO:0000313" key="7">
    <source>
        <dbReference type="EMBL" id="QEM84103.1"/>
    </source>
</evidence>
<evidence type="ECO:0000256" key="4">
    <source>
        <dbReference type="ARBA" id="ARBA00023163"/>
    </source>
</evidence>
<keyword evidence="8" id="KW-1185">Reference proteome</keyword>
<dbReference type="InterPro" id="IPR036388">
    <property type="entry name" value="WH-like_DNA-bd_sf"/>
</dbReference>
<evidence type="ECO:0000256" key="1">
    <source>
        <dbReference type="ARBA" id="ARBA00009437"/>
    </source>
</evidence>
<feature type="compositionally biased region" description="Gly residues" evidence="5">
    <location>
        <begin position="324"/>
        <end position="334"/>
    </location>
</feature>
<dbReference type="PANTHER" id="PTHR30537">
    <property type="entry name" value="HTH-TYPE TRANSCRIPTIONAL REGULATOR"/>
    <property type="match status" value="1"/>
</dbReference>
<feature type="region of interest" description="Disordered" evidence="5">
    <location>
        <begin position="314"/>
        <end position="334"/>
    </location>
</feature>
<keyword evidence="4" id="KW-0804">Transcription</keyword>
<dbReference type="AlphaFoldDB" id="A0A5C1NNP6"/>
<keyword evidence="3" id="KW-0238">DNA-binding</keyword>
<organism evidence="7 8">
    <name type="scientific">Halomonas binhaiensis</name>
    <dbReference type="NCBI Taxonomy" id="2562282"/>
    <lineage>
        <taxon>Bacteria</taxon>
        <taxon>Pseudomonadati</taxon>
        <taxon>Pseudomonadota</taxon>
        <taxon>Gammaproteobacteria</taxon>
        <taxon>Oceanospirillales</taxon>
        <taxon>Halomonadaceae</taxon>
        <taxon>Halomonas</taxon>
    </lineage>
</organism>
<dbReference type="Pfam" id="PF03466">
    <property type="entry name" value="LysR_substrate"/>
    <property type="match status" value="1"/>
</dbReference>
<comment type="similarity">
    <text evidence="1">Belongs to the LysR transcriptional regulatory family.</text>
</comment>
<dbReference type="OrthoDB" id="6787458at2"/>
<keyword evidence="2" id="KW-0805">Transcription regulation</keyword>
<dbReference type="FunFam" id="1.10.10.10:FF:000001">
    <property type="entry name" value="LysR family transcriptional regulator"/>
    <property type="match status" value="1"/>
</dbReference>
<dbReference type="GO" id="GO:0006351">
    <property type="term" value="P:DNA-templated transcription"/>
    <property type="evidence" value="ECO:0007669"/>
    <property type="project" value="TreeGrafter"/>
</dbReference>
<evidence type="ECO:0000256" key="5">
    <source>
        <dbReference type="SAM" id="MobiDB-lite"/>
    </source>
</evidence>
<dbReference type="PANTHER" id="PTHR30537:SF74">
    <property type="entry name" value="HTH-TYPE TRANSCRIPTIONAL REGULATOR TRPI"/>
    <property type="match status" value="1"/>
</dbReference>
<dbReference type="InterPro" id="IPR058163">
    <property type="entry name" value="LysR-type_TF_proteobact-type"/>
</dbReference>
<reference evidence="7" key="1">
    <citation type="submission" date="2021-02" db="EMBL/GenBank/DDBJ databases">
        <title>Strain Y2R2, a novel species of the genus Halomonas.</title>
        <authorList>
            <person name="Huang H."/>
        </authorList>
    </citation>
    <scope>NUCLEOTIDE SEQUENCE</scope>
    <source>
        <strain evidence="7">Y2R2</strain>
    </source>
</reference>
<sequence>MPLPPSSEILPDLPHLPSLKALQAFDAVARCDSLSRAADLLHVTHGAVSRQVRQLEEQMGVRLFERSGRGLVLTAAGRELATATRHHLEGLARVCRELSRGDAETPFVLSCPGSFLARWFIPRMARLKQALPQLELHLTASDDVSQLRPGVDAVLRFQQPPFSGDDSHTLQILGPERIGPVLRPGQWPQVDRDNASWPPAQQVLFELPLLHTRSRPDAWLDWCTQQGIDTSRLTQAQGFDHLSYLLEATLVGLGVGIAPDYLVEEDLRSGRLIAPWGFVSTEAHLVLALPGSEASPRHPLSMALAEWLTEELSSQAMEEEHGARSGGDPGQSAS</sequence>
<protein>
    <submittedName>
        <fullName evidence="7">LysR family transcriptional regulator</fullName>
    </submittedName>
</protein>
<dbReference type="EMBL" id="CP038437">
    <property type="protein sequence ID" value="QEM84103.1"/>
    <property type="molecule type" value="Genomic_DNA"/>
</dbReference>
<dbReference type="PROSITE" id="PS50931">
    <property type="entry name" value="HTH_LYSR"/>
    <property type="match status" value="1"/>
</dbReference>
<evidence type="ECO:0000259" key="6">
    <source>
        <dbReference type="PROSITE" id="PS50931"/>
    </source>
</evidence>
<dbReference type="GO" id="GO:0003700">
    <property type="term" value="F:DNA-binding transcription factor activity"/>
    <property type="evidence" value="ECO:0007669"/>
    <property type="project" value="InterPro"/>
</dbReference>
<evidence type="ECO:0000256" key="3">
    <source>
        <dbReference type="ARBA" id="ARBA00023125"/>
    </source>
</evidence>
<dbReference type="Gene3D" id="3.40.190.10">
    <property type="entry name" value="Periplasmic binding protein-like II"/>
    <property type="match status" value="2"/>
</dbReference>
<dbReference type="KEGG" id="hbh:E4T21_13910"/>
<feature type="domain" description="HTH lysR-type" evidence="6">
    <location>
        <begin position="17"/>
        <end position="74"/>
    </location>
</feature>
<evidence type="ECO:0000256" key="2">
    <source>
        <dbReference type="ARBA" id="ARBA00023015"/>
    </source>
</evidence>
<evidence type="ECO:0000313" key="8">
    <source>
        <dbReference type="Proteomes" id="UP000324285"/>
    </source>
</evidence>
<dbReference type="Pfam" id="PF00126">
    <property type="entry name" value="HTH_1"/>
    <property type="match status" value="1"/>
</dbReference>
<dbReference type="SUPFAM" id="SSF53850">
    <property type="entry name" value="Periplasmic binding protein-like II"/>
    <property type="match status" value="1"/>
</dbReference>
<dbReference type="InterPro" id="IPR005119">
    <property type="entry name" value="LysR_subst-bd"/>
</dbReference>
<dbReference type="Proteomes" id="UP000324285">
    <property type="component" value="Chromosome"/>
</dbReference>